<evidence type="ECO:0000313" key="2">
    <source>
        <dbReference type="EMBL" id="KAF2656178.1"/>
    </source>
</evidence>
<feature type="compositionally biased region" description="Gly residues" evidence="1">
    <location>
        <begin position="182"/>
        <end position="192"/>
    </location>
</feature>
<feature type="compositionally biased region" description="Low complexity" evidence="1">
    <location>
        <begin position="193"/>
        <end position="205"/>
    </location>
</feature>
<feature type="compositionally biased region" description="Basic and acidic residues" evidence="1">
    <location>
        <begin position="103"/>
        <end position="157"/>
    </location>
</feature>
<evidence type="ECO:0000256" key="1">
    <source>
        <dbReference type="SAM" id="MobiDB-lite"/>
    </source>
</evidence>
<accession>A0A6A6TBC6</accession>
<feature type="compositionally biased region" description="Basic and acidic residues" evidence="1">
    <location>
        <begin position="280"/>
        <end position="298"/>
    </location>
</feature>
<feature type="compositionally biased region" description="Gly residues" evidence="1">
    <location>
        <begin position="71"/>
        <end position="83"/>
    </location>
</feature>
<gene>
    <name evidence="2" type="ORF">K491DRAFT_778157</name>
</gene>
<keyword evidence="3" id="KW-1185">Reference proteome</keyword>
<feature type="region of interest" description="Disordered" evidence="1">
    <location>
        <begin position="256"/>
        <end position="335"/>
    </location>
</feature>
<dbReference type="EMBL" id="MU004339">
    <property type="protein sequence ID" value="KAF2656178.1"/>
    <property type="molecule type" value="Genomic_DNA"/>
</dbReference>
<protein>
    <submittedName>
        <fullName evidence="2">Uncharacterized protein</fullName>
    </submittedName>
</protein>
<feature type="compositionally biased region" description="Low complexity" evidence="1">
    <location>
        <begin position="41"/>
        <end position="57"/>
    </location>
</feature>
<dbReference type="AlphaFoldDB" id="A0A6A6TBC6"/>
<feature type="region of interest" description="Disordered" evidence="1">
    <location>
        <begin position="69"/>
        <end position="223"/>
    </location>
</feature>
<feature type="compositionally biased region" description="Polar residues" evidence="1">
    <location>
        <begin position="256"/>
        <end position="272"/>
    </location>
</feature>
<feature type="compositionally biased region" description="Basic and acidic residues" evidence="1">
    <location>
        <begin position="321"/>
        <end position="335"/>
    </location>
</feature>
<feature type="compositionally biased region" description="Gly residues" evidence="1">
    <location>
        <begin position="301"/>
        <end position="319"/>
    </location>
</feature>
<reference evidence="2" key="1">
    <citation type="journal article" date="2020" name="Stud. Mycol.">
        <title>101 Dothideomycetes genomes: a test case for predicting lifestyles and emergence of pathogens.</title>
        <authorList>
            <person name="Haridas S."/>
            <person name="Albert R."/>
            <person name="Binder M."/>
            <person name="Bloem J."/>
            <person name="Labutti K."/>
            <person name="Salamov A."/>
            <person name="Andreopoulos B."/>
            <person name="Baker S."/>
            <person name="Barry K."/>
            <person name="Bills G."/>
            <person name="Bluhm B."/>
            <person name="Cannon C."/>
            <person name="Castanera R."/>
            <person name="Culley D."/>
            <person name="Daum C."/>
            <person name="Ezra D."/>
            <person name="Gonzalez J."/>
            <person name="Henrissat B."/>
            <person name="Kuo A."/>
            <person name="Liang C."/>
            <person name="Lipzen A."/>
            <person name="Lutzoni F."/>
            <person name="Magnuson J."/>
            <person name="Mondo S."/>
            <person name="Nolan M."/>
            <person name="Ohm R."/>
            <person name="Pangilinan J."/>
            <person name="Park H.-J."/>
            <person name="Ramirez L."/>
            <person name="Alfaro M."/>
            <person name="Sun H."/>
            <person name="Tritt A."/>
            <person name="Yoshinaga Y."/>
            <person name="Zwiers L.-H."/>
            <person name="Turgeon B."/>
            <person name="Goodwin S."/>
            <person name="Spatafora J."/>
            <person name="Crous P."/>
            <person name="Grigoriev I."/>
        </authorList>
    </citation>
    <scope>NUCLEOTIDE SEQUENCE</scope>
    <source>
        <strain evidence="2">CBS 122681</strain>
    </source>
</reference>
<proteinExistence type="predicted"/>
<feature type="region of interest" description="Disordered" evidence="1">
    <location>
        <begin position="1"/>
        <end position="57"/>
    </location>
</feature>
<dbReference type="Proteomes" id="UP000799324">
    <property type="component" value="Unassembled WGS sequence"/>
</dbReference>
<evidence type="ECO:0000313" key="3">
    <source>
        <dbReference type="Proteomes" id="UP000799324"/>
    </source>
</evidence>
<organism evidence="2 3">
    <name type="scientific">Lophiostoma macrostomum CBS 122681</name>
    <dbReference type="NCBI Taxonomy" id="1314788"/>
    <lineage>
        <taxon>Eukaryota</taxon>
        <taxon>Fungi</taxon>
        <taxon>Dikarya</taxon>
        <taxon>Ascomycota</taxon>
        <taxon>Pezizomycotina</taxon>
        <taxon>Dothideomycetes</taxon>
        <taxon>Pleosporomycetidae</taxon>
        <taxon>Pleosporales</taxon>
        <taxon>Lophiostomataceae</taxon>
        <taxon>Lophiostoma</taxon>
    </lineage>
</organism>
<name>A0A6A6TBC6_9PLEO</name>
<sequence length="354" mass="38858">MPHPHSQPARHPSKPTAKAPTHARLMSPEEALHGYTNRDQWSPNPNSPTWSSSVTPYSPVSPIYHEKWVGAGAGAGGGGGAGKGFRNSEPTFPVSPIRLSGGAKEDIERWNQGRERLAREQERRDAEKEGGWRNQSVDRDREREKEGERDGERRREIASPQPFSAIIGQAKDVYPHDRTHAGGHGHGYGVGVGQKTSTSTLKSTSYPHARDETPPLPPPPPKAVVSAVKAAQNYPAFHGRGARGAVQRDAGTTYSHAYPHTQAQTQSYTRTNAAEEEMQEERVSRWDREPHERGRERTAVGGLGAGGGGGVPSGSGSGTGWDREPREREDVRRYEPYLGEDDRDERERCCCVVM</sequence>